<organism evidence="2 3">
    <name type="scientific">Cercospora zeae-maydis SCOH1-5</name>
    <dbReference type="NCBI Taxonomy" id="717836"/>
    <lineage>
        <taxon>Eukaryota</taxon>
        <taxon>Fungi</taxon>
        <taxon>Dikarya</taxon>
        <taxon>Ascomycota</taxon>
        <taxon>Pezizomycotina</taxon>
        <taxon>Dothideomycetes</taxon>
        <taxon>Dothideomycetidae</taxon>
        <taxon>Mycosphaerellales</taxon>
        <taxon>Mycosphaerellaceae</taxon>
        <taxon>Cercospora</taxon>
    </lineage>
</organism>
<proteinExistence type="predicted"/>
<feature type="compositionally biased region" description="Low complexity" evidence="1">
    <location>
        <begin position="81"/>
        <end position="103"/>
    </location>
</feature>
<evidence type="ECO:0000256" key="1">
    <source>
        <dbReference type="SAM" id="MobiDB-lite"/>
    </source>
</evidence>
<dbReference type="AlphaFoldDB" id="A0A6A6FFT5"/>
<keyword evidence="3" id="KW-1185">Reference proteome</keyword>
<evidence type="ECO:0000313" key="2">
    <source>
        <dbReference type="EMBL" id="KAF2212243.1"/>
    </source>
</evidence>
<evidence type="ECO:0000313" key="3">
    <source>
        <dbReference type="Proteomes" id="UP000799539"/>
    </source>
</evidence>
<feature type="region of interest" description="Disordered" evidence="1">
    <location>
        <begin position="1"/>
        <end position="43"/>
    </location>
</feature>
<sequence length="144" mass="15310">MTAPIPILGRVKSRTSRNNNMTSSPERMVMGGRGGAGNCRTPAEVKAADEEECRITAELANSHPSQSTSSVKDRRSDRRASLFSLHSLSSRSTASSTSSATMSFLERFGISRRPGRAAEEGSMESNSPSKSPSETPSSASIAEE</sequence>
<dbReference type="Proteomes" id="UP000799539">
    <property type="component" value="Unassembled WGS sequence"/>
</dbReference>
<reference evidence="2" key="1">
    <citation type="journal article" date="2020" name="Stud. Mycol.">
        <title>101 Dothideomycetes genomes: a test case for predicting lifestyles and emergence of pathogens.</title>
        <authorList>
            <person name="Haridas S."/>
            <person name="Albert R."/>
            <person name="Binder M."/>
            <person name="Bloem J."/>
            <person name="Labutti K."/>
            <person name="Salamov A."/>
            <person name="Andreopoulos B."/>
            <person name="Baker S."/>
            <person name="Barry K."/>
            <person name="Bills G."/>
            <person name="Bluhm B."/>
            <person name="Cannon C."/>
            <person name="Castanera R."/>
            <person name="Culley D."/>
            <person name="Daum C."/>
            <person name="Ezra D."/>
            <person name="Gonzalez J."/>
            <person name="Henrissat B."/>
            <person name="Kuo A."/>
            <person name="Liang C."/>
            <person name="Lipzen A."/>
            <person name="Lutzoni F."/>
            <person name="Magnuson J."/>
            <person name="Mondo S."/>
            <person name="Nolan M."/>
            <person name="Ohm R."/>
            <person name="Pangilinan J."/>
            <person name="Park H.-J."/>
            <person name="Ramirez L."/>
            <person name="Alfaro M."/>
            <person name="Sun H."/>
            <person name="Tritt A."/>
            <person name="Yoshinaga Y."/>
            <person name="Zwiers L.-H."/>
            <person name="Turgeon B."/>
            <person name="Goodwin S."/>
            <person name="Spatafora J."/>
            <person name="Crous P."/>
            <person name="Grigoriev I."/>
        </authorList>
    </citation>
    <scope>NUCLEOTIDE SEQUENCE</scope>
    <source>
        <strain evidence="2">SCOH1-5</strain>
    </source>
</reference>
<protein>
    <submittedName>
        <fullName evidence="2">Uncharacterized protein</fullName>
    </submittedName>
</protein>
<feature type="compositionally biased region" description="Low complexity" evidence="1">
    <location>
        <begin position="123"/>
        <end position="144"/>
    </location>
</feature>
<gene>
    <name evidence="2" type="ORF">CERZMDRAFT_97522</name>
</gene>
<feature type="region of interest" description="Disordered" evidence="1">
    <location>
        <begin position="57"/>
        <end position="144"/>
    </location>
</feature>
<feature type="compositionally biased region" description="Basic and acidic residues" evidence="1">
    <location>
        <begin position="71"/>
        <end position="80"/>
    </location>
</feature>
<accession>A0A6A6FFT5</accession>
<name>A0A6A6FFT5_9PEZI</name>
<dbReference type="EMBL" id="ML992673">
    <property type="protein sequence ID" value="KAF2212243.1"/>
    <property type="molecule type" value="Genomic_DNA"/>
</dbReference>